<organism evidence="2 3">
    <name type="scientific">Danionella cerebrum</name>
    <dbReference type="NCBI Taxonomy" id="2873325"/>
    <lineage>
        <taxon>Eukaryota</taxon>
        <taxon>Metazoa</taxon>
        <taxon>Chordata</taxon>
        <taxon>Craniata</taxon>
        <taxon>Vertebrata</taxon>
        <taxon>Euteleostomi</taxon>
        <taxon>Actinopterygii</taxon>
        <taxon>Neopterygii</taxon>
        <taxon>Teleostei</taxon>
        <taxon>Ostariophysi</taxon>
        <taxon>Cypriniformes</taxon>
        <taxon>Danionidae</taxon>
        <taxon>Danioninae</taxon>
        <taxon>Danionella</taxon>
    </lineage>
</organism>
<evidence type="ECO:0000313" key="2">
    <source>
        <dbReference type="EMBL" id="TRY57846.1"/>
    </source>
</evidence>
<dbReference type="InterPro" id="IPR038868">
    <property type="entry name" value="RAP80"/>
</dbReference>
<dbReference type="STRING" id="623744.A0A553MXB6"/>
<comment type="caution">
    <text evidence="2">The sequence shown here is derived from an EMBL/GenBank/DDBJ whole genome shotgun (WGS) entry which is preliminary data.</text>
</comment>
<proteinExistence type="predicted"/>
<name>A0A553MXB6_9TELE</name>
<dbReference type="GO" id="GO:0006302">
    <property type="term" value="P:double-strand break repair"/>
    <property type="evidence" value="ECO:0007669"/>
    <property type="project" value="InterPro"/>
</dbReference>
<feature type="region of interest" description="Disordered" evidence="1">
    <location>
        <begin position="806"/>
        <end position="875"/>
    </location>
</feature>
<dbReference type="Gene3D" id="6.10.250.1800">
    <property type="match status" value="1"/>
</dbReference>
<dbReference type="Pfam" id="PF02809">
    <property type="entry name" value="UIM"/>
    <property type="match status" value="2"/>
</dbReference>
<dbReference type="CDD" id="cd20912">
    <property type="entry name" value="AIR_RAP80-like"/>
    <property type="match status" value="1"/>
</dbReference>
<feature type="region of interest" description="Disordered" evidence="1">
    <location>
        <begin position="318"/>
        <end position="359"/>
    </location>
</feature>
<evidence type="ECO:0000256" key="1">
    <source>
        <dbReference type="SAM" id="MobiDB-lite"/>
    </source>
</evidence>
<feature type="compositionally biased region" description="Basic and acidic residues" evidence="1">
    <location>
        <begin position="336"/>
        <end position="345"/>
    </location>
</feature>
<dbReference type="AlphaFoldDB" id="A0A553MXB6"/>
<dbReference type="PROSITE" id="PS50330">
    <property type="entry name" value="UIM"/>
    <property type="match status" value="1"/>
</dbReference>
<reference evidence="2 3" key="1">
    <citation type="journal article" date="2019" name="Sci. Data">
        <title>Hybrid genome assembly and annotation of Danionella translucida.</title>
        <authorList>
            <person name="Kadobianskyi M."/>
            <person name="Schulze L."/>
            <person name="Schuelke M."/>
            <person name="Judkewitz B."/>
        </authorList>
    </citation>
    <scope>NUCLEOTIDE SEQUENCE [LARGE SCALE GENOMIC DNA]</scope>
    <source>
        <strain evidence="2 3">Bolton</strain>
    </source>
</reference>
<accession>A0A553MXB6</accession>
<gene>
    <name evidence="2" type="ORF">DNTS_017646</name>
</gene>
<feature type="compositionally biased region" description="Basic and acidic residues" evidence="1">
    <location>
        <begin position="269"/>
        <end position="296"/>
    </location>
</feature>
<feature type="region of interest" description="Disordered" evidence="1">
    <location>
        <begin position="1"/>
        <end position="53"/>
    </location>
</feature>
<feature type="region of interest" description="Disordered" evidence="1">
    <location>
        <begin position="99"/>
        <end position="192"/>
    </location>
</feature>
<evidence type="ECO:0000313" key="3">
    <source>
        <dbReference type="Proteomes" id="UP000316079"/>
    </source>
</evidence>
<feature type="region of interest" description="Disordered" evidence="1">
    <location>
        <begin position="268"/>
        <end position="306"/>
    </location>
</feature>
<dbReference type="GO" id="GO:0070531">
    <property type="term" value="C:BRCA1-A complex"/>
    <property type="evidence" value="ECO:0007669"/>
    <property type="project" value="InterPro"/>
</dbReference>
<feature type="compositionally biased region" description="Polar residues" evidence="1">
    <location>
        <begin position="648"/>
        <end position="658"/>
    </location>
</feature>
<feature type="compositionally biased region" description="Low complexity" evidence="1">
    <location>
        <begin position="839"/>
        <end position="855"/>
    </location>
</feature>
<feature type="compositionally biased region" description="Basic and acidic residues" evidence="1">
    <location>
        <begin position="1"/>
        <end position="22"/>
    </location>
</feature>
<sequence>MPRRKRTDEGGRRGTKVSKVEYNEEPLVISDSENEEEDASFNRSTRTARWKRRENESHIRDMTEDEMLALAMRLSAQEASSAAERRELEDCDIQKAIEQSLNGSVRKAKIQETEAGSSSDQTEGNEENVASHSRRKLCYPCHDQAPTENDQETPSPLNEMPDLSQTSPASSRSSLRLFGPTASTQDKDSDKTVICATPEKELFRSLPETQSPLILPRDVSLISPPTVSTGKRTLEIIPTSAYAAKSNINPQLSELQESPFSKCQVFTQKDFKPGPEDKDGQTNVNRREDEAQHPDEDTQISTPLNTDSCLLLRRRSLLSSPGGVPENDQCASLKSRTPDLKHSEDQSSQGEEDLATAEVPKTQAWNEFTSHMVLHLPDDDEEENSSEEVLSPSPVFYKDQMSRQIRIEISPVVSHISSSTITINPSTQDTQISHSVLEQEPKVSKTSECKAPSSSEKAEGTITYHWGVPFCPAGQNPDEYTRVIMCQMEVFEKSLKEAQRKLLQKADWGQPVLPSLSEKFYGGRRWKRHRAARLSEDEEENGKGGEKENCQPEEEKEQEPSEDARDEPVEETQEDAETQDHEICLVVSSPETTDGQLDKRSFFSQEEPESGTAEKPLSKLTPDESEMSCPAEQQEEEPQNEEDKTVCPETQMSESSTPELMVTSPAQAQCAPDGELMEVEEDGGEKAPEQELMEQDGEAAEVTVTPSPLNESMQCPMCSRLFPLSQIELHAAFCDGEPEYQEEESQVVRRLRTRRWMPEETLQPGRPAEMEKCYLCQSFFPPQEYPEHVRLCFERKPSKNLLSALERTEERQTGNSAPGPSDVPTKENGDPLVTRRSDTTAPLTSCSSSSYTLPSENVDSTKAGQRLSRKRKFKK</sequence>
<feature type="compositionally biased region" description="Polar residues" evidence="1">
    <location>
        <begin position="163"/>
        <end position="174"/>
    </location>
</feature>
<keyword evidence="3" id="KW-1185">Reference proteome</keyword>
<feature type="compositionally biased region" description="Acidic residues" evidence="1">
    <location>
        <begin position="568"/>
        <end position="577"/>
    </location>
</feature>
<evidence type="ECO:0008006" key="4">
    <source>
        <dbReference type="Google" id="ProtNLM"/>
    </source>
</evidence>
<dbReference type="OrthoDB" id="7536094at2759"/>
<feature type="compositionally biased region" description="Basic and acidic residues" evidence="1">
    <location>
        <begin position="558"/>
        <end position="567"/>
    </location>
</feature>
<dbReference type="Proteomes" id="UP000316079">
    <property type="component" value="Unassembled WGS sequence"/>
</dbReference>
<dbReference type="GO" id="GO:0070530">
    <property type="term" value="F:K63-linked polyubiquitin modification-dependent protein binding"/>
    <property type="evidence" value="ECO:0007669"/>
    <property type="project" value="InterPro"/>
</dbReference>
<dbReference type="SMART" id="SM00726">
    <property type="entry name" value="UIM"/>
    <property type="match status" value="2"/>
</dbReference>
<feature type="compositionally biased region" description="Basic and acidic residues" evidence="1">
    <location>
        <begin position="541"/>
        <end position="550"/>
    </location>
</feature>
<feature type="compositionally biased region" description="Polar residues" evidence="1">
    <location>
        <begin position="146"/>
        <end position="156"/>
    </location>
</feature>
<dbReference type="GO" id="GO:0042393">
    <property type="term" value="F:histone binding"/>
    <property type="evidence" value="ECO:0007669"/>
    <property type="project" value="TreeGrafter"/>
</dbReference>
<dbReference type="InterPro" id="IPR003903">
    <property type="entry name" value="UIM_dom"/>
</dbReference>
<dbReference type="GO" id="GO:0045739">
    <property type="term" value="P:positive regulation of DNA repair"/>
    <property type="evidence" value="ECO:0007669"/>
    <property type="project" value="TreeGrafter"/>
</dbReference>
<feature type="compositionally biased region" description="Basic and acidic residues" evidence="1">
    <location>
        <begin position="824"/>
        <end position="838"/>
    </location>
</feature>
<dbReference type="PANTHER" id="PTHR15932">
    <property type="entry name" value="UBIQUITIN INTERACTION MOTIF-CONTAINING PROTEIN 1"/>
    <property type="match status" value="1"/>
</dbReference>
<dbReference type="EMBL" id="SRMA01027220">
    <property type="protein sequence ID" value="TRY57846.1"/>
    <property type="molecule type" value="Genomic_DNA"/>
</dbReference>
<feature type="region of interest" description="Disordered" evidence="1">
    <location>
        <begin position="532"/>
        <end position="699"/>
    </location>
</feature>
<dbReference type="PANTHER" id="PTHR15932:SF2">
    <property type="entry name" value="BRCA1-A COMPLEX SUBUNIT RAP80"/>
    <property type="match status" value="1"/>
</dbReference>
<protein>
    <recommendedName>
        <fullName evidence="4">BRCA1-A complex subunit RAP80</fullName>
    </recommendedName>
</protein>